<name>A0A9P8C0C2_9HELO</name>
<comment type="caution">
    <text evidence="3">The sequence shown here is derived from an EMBL/GenBank/DDBJ whole genome shotgun (WGS) entry which is preliminary data.</text>
</comment>
<keyword evidence="2" id="KW-1015">Disulfide bond</keyword>
<evidence type="ECO:0000313" key="4">
    <source>
        <dbReference type="Proteomes" id="UP000824998"/>
    </source>
</evidence>
<comment type="similarity">
    <text evidence="1">Belongs to the TRIAP1/MDM35 family.</text>
</comment>
<feature type="non-terminal residue" evidence="3">
    <location>
        <position position="1"/>
    </location>
</feature>
<proteinExistence type="inferred from homology"/>
<organism evidence="3 4">
    <name type="scientific">Amylocarpus encephaloides</name>
    <dbReference type="NCBI Taxonomy" id="45428"/>
    <lineage>
        <taxon>Eukaryota</taxon>
        <taxon>Fungi</taxon>
        <taxon>Dikarya</taxon>
        <taxon>Ascomycota</taxon>
        <taxon>Pezizomycotina</taxon>
        <taxon>Leotiomycetes</taxon>
        <taxon>Helotiales</taxon>
        <taxon>Helotiales incertae sedis</taxon>
        <taxon>Amylocarpus</taxon>
    </lineage>
</organism>
<reference evidence="3" key="1">
    <citation type="journal article" date="2021" name="IMA Fungus">
        <title>Genomic characterization of three marine fungi, including Emericellopsis atlantica sp. nov. with signatures of a generalist lifestyle and marine biomass degradation.</title>
        <authorList>
            <person name="Hagestad O.C."/>
            <person name="Hou L."/>
            <person name="Andersen J.H."/>
            <person name="Hansen E.H."/>
            <person name="Altermark B."/>
            <person name="Li C."/>
            <person name="Kuhnert E."/>
            <person name="Cox R.J."/>
            <person name="Crous P.W."/>
            <person name="Spatafora J.W."/>
            <person name="Lail K."/>
            <person name="Amirebrahimi M."/>
            <person name="Lipzen A."/>
            <person name="Pangilinan J."/>
            <person name="Andreopoulos W."/>
            <person name="Hayes R.D."/>
            <person name="Ng V."/>
            <person name="Grigoriev I.V."/>
            <person name="Jackson S.A."/>
            <person name="Sutton T.D.S."/>
            <person name="Dobson A.D.W."/>
            <person name="Rama T."/>
        </authorList>
    </citation>
    <scope>NUCLEOTIDE SEQUENCE</scope>
    <source>
        <strain evidence="3">TRa018bII</strain>
    </source>
</reference>
<dbReference type="OrthoDB" id="19091at2759"/>
<dbReference type="Pfam" id="PF05254">
    <property type="entry name" value="UPF0203"/>
    <property type="match status" value="1"/>
</dbReference>
<gene>
    <name evidence="3" type="ORF">BJ875DRAFT_388199</name>
</gene>
<evidence type="ECO:0000256" key="2">
    <source>
        <dbReference type="ARBA" id="ARBA00023157"/>
    </source>
</evidence>
<accession>A0A9P8C0C2</accession>
<evidence type="ECO:0000313" key="3">
    <source>
        <dbReference type="EMBL" id="KAG9229034.1"/>
    </source>
</evidence>
<protein>
    <submittedName>
        <fullName evidence="3">Uncharacterized protein</fullName>
    </submittedName>
</protein>
<dbReference type="InterPro" id="IPR007918">
    <property type="entry name" value="MDM35_apoptosis"/>
</dbReference>
<evidence type="ECO:0000256" key="1">
    <source>
        <dbReference type="ARBA" id="ARBA00006196"/>
    </source>
</evidence>
<dbReference type="EMBL" id="MU251823">
    <property type="protein sequence ID" value="KAG9229034.1"/>
    <property type="molecule type" value="Genomic_DNA"/>
</dbReference>
<sequence>EYLGGKGTIDECAELCKDYTQCLTSVLKERGIDKMLEEVREDHKENYDCSPRSTARIGRC</sequence>
<dbReference type="AlphaFoldDB" id="A0A9P8C0C2"/>
<dbReference type="Proteomes" id="UP000824998">
    <property type="component" value="Unassembled WGS sequence"/>
</dbReference>
<keyword evidence="4" id="KW-1185">Reference proteome</keyword>